<dbReference type="AlphaFoldDB" id="A0AAE3M4B6"/>
<dbReference type="InterPro" id="IPR008969">
    <property type="entry name" value="CarboxyPept-like_regulatory"/>
</dbReference>
<evidence type="ECO:0000313" key="2">
    <source>
        <dbReference type="EMBL" id="MCW3786982.1"/>
    </source>
</evidence>
<feature type="chain" id="PRO_5042073233" evidence="1">
    <location>
        <begin position="29"/>
        <end position="146"/>
    </location>
</feature>
<gene>
    <name evidence="2" type="ORF">OM075_10915</name>
</gene>
<keyword evidence="1" id="KW-0732">Signal</keyword>
<evidence type="ECO:0000256" key="1">
    <source>
        <dbReference type="SAM" id="SignalP"/>
    </source>
</evidence>
<dbReference type="RefSeq" id="WP_301190547.1">
    <property type="nucleotide sequence ID" value="NZ_JAPDPJ010000022.1"/>
</dbReference>
<reference evidence="2" key="1">
    <citation type="submission" date="2022-10" db="EMBL/GenBank/DDBJ databases">
        <authorList>
            <person name="Yu W.X."/>
        </authorList>
    </citation>
    <scope>NUCLEOTIDE SEQUENCE</scope>
    <source>
        <strain evidence="2">AAT</strain>
    </source>
</reference>
<dbReference type="SUPFAM" id="SSF49464">
    <property type="entry name" value="Carboxypeptidase regulatory domain-like"/>
    <property type="match status" value="1"/>
</dbReference>
<organism evidence="2 3">
    <name type="scientific">Plebeiibacterium sediminum</name>
    <dbReference type="NCBI Taxonomy" id="2992112"/>
    <lineage>
        <taxon>Bacteria</taxon>
        <taxon>Pseudomonadati</taxon>
        <taxon>Bacteroidota</taxon>
        <taxon>Bacteroidia</taxon>
        <taxon>Marinilabiliales</taxon>
        <taxon>Marinilabiliaceae</taxon>
        <taxon>Plebeiibacterium</taxon>
    </lineage>
</organism>
<sequence>MRRFKFLLIKRYNAVLAVLLSLLGFSTACDNGESPVEYGVPYATFIVSGNVKDEATNNNISDVRVVLNTDTAYTDASGNYEVSCVEFPEDQTFIVEFADVDGTTNGAYEAKDQTVEFIDPEFSGSSKSWDSGDTEMELNVKLKAKE</sequence>
<dbReference type="EMBL" id="JAPDPJ010000022">
    <property type="protein sequence ID" value="MCW3786982.1"/>
    <property type="molecule type" value="Genomic_DNA"/>
</dbReference>
<accession>A0AAE3M4B6</accession>
<name>A0AAE3M4B6_9BACT</name>
<dbReference type="PROSITE" id="PS51257">
    <property type="entry name" value="PROKAR_LIPOPROTEIN"/>
    <property type="match status" value="1"/>
</dbReference>
<comment type="caution">
    <text evidence="2">The sequence shown here is derived from an EMBL/GenBank/DDBJ whole genome shotgun (WGS) entry which is preliminary data.</text>
</comment>
<keyword evidence="3" id="KW-1185">Reference proteome</keyword>
<dbReference type="InterPro" id="IPR026403">
    <property type="entry name" value="Lipo_with_rSAM"/>
</dbReference>
<keyword evidence="2" id="KW-0449">Lipoprotein</keyword>
<protein>
    <submittedName>
        <fullName evidence="2">Radical SAM-associated putative lipoprotein</fullName>
    </submittedName>
</protein>
<dbReference type="NCBIfam" id="TIGR04134">
    <property type="entry name" value="lipo_with_rSAM"/>
    <property type="match status" value="1"/>
</dbReference>
<feature type="signal peptide" evidence="1">
    <location>
        <begin position="1"/>
        <end position="28"/>
    </location>
</feature>
<evidence type="ECO:0000313" key="3">
    <source>
        <dbReference type="Proteomes" id="UP001209229"/>
    </source>
</evidence>
<proteinExistence type="predicted"/>
<dbReference type="Proteomes" id="UP001209229">
    <property type="component" value="Unassembled WGS sequence"/>
</dbReference>